<feature type="compositionally biased region" description="Basic and acidic residues" evidence="1">
    <location>
        <begin position="45"/>
        <end position="69"/>
    </location>
</feature>
<dbReference type="PROSITE" id="PS51257">
    <property type="entry name" value="PROKAR_LIPOPROTEIN"/>
    <property type="match status" value="1"/>
</dbReference>
<evidence type="ECO:0000313" key="4">
    <source>
        <dbReference type="Proteomes" id="UP000249808"/>
    </source>
</evidence>
<evidence type="ECO:0000256" key="2">
    <source>
        <dbReference type="SAM" id="SignalP"/>
    </source>
</evidence>
<organism evidence="3 4">
    <name type="scientific">Macrococcus epidermidis</name>
    <dbReference type="NCBI Taxonomy" id="1902580"/>
    <lineage>
        <taxon>Bacteria</taxon>
        <taxon>Bacillati</taxon>
        <taxon>Bacillota</taxon>
        <taxon>Bacilli</taxon>
        <taxon>Bacillales</taxon>
        <taxon>Staphylococcaceae</taxon>
        <taxon>Macrococcus</taxon>
    </lineage>
</organism>
<feature type="chain" id="PRO_5039156338" description="Lipoprotein" evidence="2">
    <location>
        <begin position="19"/>
        <end position="305"/>
    </location>
</feature>
<feature type="signal peptide" evidence="2">
    <location>
        <begin position="1"/>
        <end position="18"/>
    </location>
</feature>
<proteinExistence type="predicted"/>
<dbReference type="Gene3D" id="2.50.20.20">
    <property type="match status" value="1"/>
</dbReference>
<evidence type="ECO:0008006" key="5">
    <source>
        <dbReference type="Google" id="ProtNLM"/>
    </source>
</evidence>
<accession>A0A327ZPX8</accession>
<dbReference type="EMBL" id="PZJH01000004">
    <property type="protein sequence ID" value="RAK44402.1"/>
    <property type="molecule type" value="Genomic_DNA"/>
</dbReference>
<dbReference type="RefSeq" id="WP_111716473.1">
    <property type="nucleotide sequence ID" value="NZ_JBHSSR010000006.1"/>
</dbReference>
<keyword evidence="4" id="KW-1185">Reference proteome</keyword>
<protein>
    <recommendedName>
        <fullName evidence="5">Lipoprotein</fullName>
    </recommendedName>
</protein>
<gene>
    <name evidence="3" type="ORF">BHU61_09625</name>
</gene>
<evidence type="ECO:0000313" key="3">
    <source>
        <dbReference type="EMBL" id="RAK44402.1"/>
    </source>
</evidence>
<reference evidence="3 4" key="1">
    <citation type="journal article" date="2018" name="Front. Microbiol.">
        <title>Description and Comparative Genomics of Macrococcus caseolyticus subsp. hominis subsp. nov., Macrococcus goetzii sp. nov., Macrococcus epidermidis sp. nov., and Macrococcus bohemicus sp. nov., Novel Macrococci From Human Clinical Material With Virulence Potential and Suspected Uptake of Foreign DNA by Natural Transformation.</title>
        <authorList>
            <person name="Maslanova I."/>
            <person name="Wertheimer Z."/>
            <person name="Sedlacek I."/>
            <person name="Svec P."/>
            <person name="Indrakova A."/>
            <person name="Kovarovic V."/>
            <person name="Schumann P."/>
            <person name="Sproer C."/>
            <person name="Kralova S."/>
            <person name="Sedo O."/>
            <person name="Kristofova L."/>
            <person name="Vrbovska V."/>
            <person name="Fuzik T."/>
            <person name="Petras P."/>
            <person name="Zdrahal Z."/>
            <person name="Ruzickova V."/>
            <person name="Doskar J."/>
            <person name="Pantucek R."/>
        </authorList>
    </citation>
    <scope>NUCLEOTIDE SEQUENCE [LARGE SCALE GENOMIC DNA]</scope>
    <source>
        <strain evidence="3 4">01/688</strain>
    </source>
</reference>
<evidence type="ECO:0000256" key="1">
    <source>
        <dbReference type="SAM" id="MobiDB-lite"/>
    </source>
</evidence>
<comment type="caution">
    <text evidence="3">The sequence shown here is derived from an EMBL/GenBank/DDBJ whole genome shotgun (WGS) entry which is preliminary data.</text>
</comment>
<feature type="region of interest" description="Disordered" evidence="1">
    <location>
        <begin position="285"/>
        <end position="305"/>
    </location>
</feature>
<sequence length="305" mass="34292">MKSKHLLSALLSTTLIFAACGNDSTDKTEDKAKTESTKSNTDNQATEKAKTTESKETTSETADTTKENKDAVDLIEKAKDAGKDIKSYHSSLSATMESDGTKNNATIDVASDANNIIKVENTNDNQKSLMYLFDDKVIVNQDGKQFIDVTKIMGKEVKKQIDQIEYLSYVNSLDIYKNAQYKETKDGYSLTMTYKNIEDYKKVAKNIGADDLVKSIEKQLKDIKGSETVYFNKDYLVTSSKRDVEMTIKDKVIKNITNISYDKFNNVDNINIPADVKNAKTYEQYQKEMQDKMNSSSTETSTEAK</sequence>
<dbReference type="AlphaFoldDB" id="A0A327ZPX8"/>
<feature type="region of interest" description="Disordered" evidence="1">
    <location>
        <begin position="22"/>
        <end position="69"/>
    </location>
</feature>
<dbReference type="InterPro" id="IPR046720">
    <property type="entry name" value="DUF6612"/>
</dbReference>
<dbReference type="Pfam" id="PF20316">
    <property type="entry name" value="DUF6612"/>
    <property type="match status" value="1"/>
</dbReference>
<keyword evidence="2" id="KW-0732">Signal</keyword>
<feature type="compositionally biased region" description="Polar residues" evidence="1">
    <location>
        <begin position="292"/>
        <end position="305"/>
    </location>
</feature>
<dbReference type="Proteomes" id="UP000249808">
    <property type="component" value="Unassembled WGS sequence"/>
</dbReference>
<feature type="compositionally biased region" description="Basic and acidic residues" evidence="1">
    <location>
        <begin position="24"/>
        <end position="36"/>
    </location>
</feature>
<name>A0A327ZPX8_9STAP</name>